<protein>
    <submittedName>
        <fullName evidence="3">ADP-heptose:LPS heptosyltransferase</fullName>
    </submittedName>
</protein>
<dbReference type="InterPro" id="IPR051199">
    <property type="entry name" value="LPS_LOS_Heptosyltrfase"/>
</dbReference>
<reference evidence="3 4" key="1">
    <citation type="submission" date="2018-03" db="EMBL/GenBank/DDBJ databases">
        <title>Comparative analysis of microorganisms from saline springs in Andes Mountain Range, Colombia.</title>
        <authorList>
            <person name="Rubin E."/>
        </authorList>
    </citation>
    <scope>NUCLEOTIDE SEQUENCE [LARGE SCALE GENOMIC DNA]</scope>
    <source>
        <strain evidence="3 4">USBA 854</strain>
    </source>
</reference>
<proteinExistence type="predicted"/>
<dbReference type="GO" id="GO:0009244">
    <property type="term" value="P:lipopolysaccharide core region biosynthetic process"/>
    <property type="evidence" value="ECO:0007669"/>
    <property type="project" value="TreeGrafter"/>
</dbReference>
<dbReference type="AlphaFoldDB" id="A0A2T0VLW6"/>
<evidence type="ECO:0000313" key="4">
    <source>
        <dbReference type="Proteomes" id="UP000239896"/>
    </source>
</evidence>
<dbReference type="Proteomes" id="UP000239896">
    <property type="component" value="Unassembled WGS sequence"/>
</dbReference>
<dbReference type="SUPFAM" id="SSF53756">
    <property type="entry name" value="UDP-Glycosyltransferase/glycogen phosphorylase"/>
    <property type="match status" value="1"/>
</dbReference>
<dbReference type="Gene3D" id="3.40.50.2000">
    <property type="entry name" value="Glycogen Phosphorylase B"/>
    <property type="match status" value="2"/>
</dbReference>
<dbReference type="PANTHER" id="PTHR30160">
    <property type="entry name" value="TETRAACYLDISACCHARIDE 4'-KINASE-RELATED"/>
    <property type="match status" value="1"/>
</dbReference>
<dbReference type="CDD" id="cd03789">
    <property type="entry name" value="GT9_LPS_heptosyltransferase"/>
    <property type="match status" value="1"/>
</dbReference>
<evidence type="ECO:0000256" key="2">
    <source>
        <dbReference type="ARBA" id="ARBA00022679"/>
    </source>
</evidence>
<comment type="caution">
    <text evidence="3">The sequence shown here is derived from an EMBL/GenBank/DDBJ whole genome shotgun (WGS) entry which is preliminary data.</text>
</comment>
<dbReference type="InterPro" id="IPR002201">
    <property type="entry name" value="Glyco_trans_9"/>
</dbReference>
<accession>A0A2T0VLW6</accession>
<keyword evidence="2 3" id="KW-0808">Transferase</keyword>
<sequence>MMTLRPAGGDGDRPRLLVVRNDKLGDFMLAWPALACLKAVDPAPRVSVLVPAYTAPLARQCPWIDEVLIDPGDAGGRAGRRALLQRLHEARFDALLTLFSTPRIGWLGWRAGIPLRLAPATKWAQLFYNRRIVQRRSRSEKPEYLYNLELAEALLAELGLAVPARPEPPYWPLPEGTRAAQRARIADELGLDGSRSWLFLHPGSGGSAVNLTLERYATLVLGVEARLAAASHPAPAWVLTAGPGEEAAADRLRERLADASITAHRLPARDGIDDFALTLSAADLFIAGSTGPLHIAGCLDRPTAGFYPSRRSATPLRWQTCNAEAHRLDFCPPPGAGERDMASIDLEAAASRIAGHLGHFPTRETTP</sequence>
<dbReference type="EMBL" id="PVTM01000009">
    <property type="protein sequence ID" value="PRY71174.1"/>
    <property type="molecule type" value="Genomic_DNA"/>
</dbReference>
<organism evidence="3 4">
    <name type="scientific">Halomonas ventosae</name>
    <dbReference type="NCBI Taxonomy" id="229007"/>
    <lineage>
        <taxon>Bacteria</taxon>
        <taxon>Pseudomonadati</taxon>
        <taxon>Pseudomonadota</taxon>
        <taxon>Gammaproteobacteria</taxon>
        <taxon>Oceanospirillales</taxon>
        <taxon>Halomonadaceae</taxon>
        <taxon>Halomonas</taxon>
    </lineage>
</organism>
<keyword evidence="4" id="KW-1185">Reference proteome</keyword>
<dbReference type="GO" id="GO:0008713">
    <property type="term" value="F:ADP-heptose-lipopolysaccharide heptosyltransferase activity"/>
    <property type="evidence" value="ECO:0007669"/>
    <property type="project" value="TreeGrafter"/>
</dbReference>
<evidence type="ECO:0000313" key="3">
    <source>
        <dbReference type="EMBL" id="PRY71174.1"/>
    </source>
</evidence>
<dbReference type="GO" id="GO:0005829">
    <property type="term" value="C:cytosol"/>
    <property type="evidence" value="ECO:0007669"/>
    <property type="project" value="TreeGrafter"/>
</dbReference>
<evidence type="ECO:0000256" key="1">
    <source>
        <dbReference type="ARBA" id="ARBA00022676"/>
    </source>
</evidence>
<dbReference type="Pfam" id="PF01075">
    <property type="entry name" value="Glyco_transf_9"/>
    <property type="match status" value="1"/>
</dbReference>
<name>A0A2T0VLW6_9GAMM</name>
<keyword evidence="1" id="KW-0328">Glycosyltransferase</keyword>
<dbReference type="PANTHER" id="PTHR30160:SF15">
    <property type="entry name" value="GLYCOSYLTRANSFERASE HI_0523-RELATED"/>
    <property type="match status" value="1"/>
</dbReference>
<gene>
    <name evidence="3" type="ORF">BCL64_109114</name>
</gene>